<dbReference type="InterPro" id="IPR002903">
    <property type="entry name" value="RsmH"/>
</dbReference>
<dbReference type="HAMAP" id="MF_01007">
    <property type="entry name" value="16SrRNA_methyltr_H"/>
    <property type="match status" value="1"/>
</dbReference>
<comment type="function">
    <text evidence="6">Specifically methylates the N4 position of cytidine in position 1402 (C1402) of 16S rRNA.</text>
</comment>
<sequence>MDDFRHQPVLLQEVLALLNLHPGARVLDGTVGGAGHARAILEATAPDGQLIGLDRDPRAVQQAREQLACFGARCRIEQANFSDAGAVLCREGWAGVDAMLLDLGVSSHQLDSAGRGFSFRQEAPLDMRMDQSQGLTAAELVNQADVEQLAQIFKKYGEERWARKIARRIERVRQLQPIRTTTELATLVQETVPGGLVPARIHPATRVFQALRIAVNEELAHLEIGLARALNLLNPGAVLAVISFHSLEDRIVKNLFRAEADPCVCPPRLPLCCCGKQKRVEILTRRGVRASEQEIADNPRARSAVLRAVRRLAV</sequence>
<evidence type="ECO:0000256" key="2">
    <source>
        <dbReference type="ARBA" id="ARBA00022552"/>
    </source>
</evidence>
<dbReference type="GO" id="GO:0071424">
    <property type="term" value="F:rRNA (cytosine-N4-)-methyltransferase activity"/>
    <property type="evidence" value="ECO:0007669"/>
    <property type="project" value="UniProtKB-UniRule"/>
</dbReference>
<dbReference type="SUPFAM" id="SSF81799">
    <property type="entry name" value="Putative methyltransferase TM0872, insert domain"/>
    <property type="match status" value="1"/>
</dbReference>
<keyword evidence="3 6" id="KW-0489">Methyltransferase</keyword>
<dbReference type="Proteomes" id="UP000243205">
    <property type="component" value="Unassembled WGS sequence"/>
</dbReference>
<evidence type="ECO:0000256" key="6">
    <source>
        <dbReference type="HAMAP-Rule" id="MF_01007"/>
    </source>
</evidence>
<dbReference type="NCBIfam" id="TIGR00006">
    <property type="entry name" value="16S rRNA (cytosine(1402)-N(4))-methyltransferase RsmH"/>
    <property type="match status" value="1"/>
</dbReference>
<dbReference type="Gene3D" id="3.40.50.150">
    <property type="entry name" value="Vaccinia Virus protein VP39"/>
    <property type="match status" value="1"/>
</dbReference>
<dbReference type="SUPFAM" id="SSF53335">
    <property type="entry name" value="S-adenosyl-L-methionine-dependent methyltransferases"/>
    <property type="match status" value="1"/>
</dbReference>
<dbReference type="GO" id="GO:0070475">
    <property type="term" value="P:rRNA base methylation"/>
    <property type="evidence" value="ECO:0007669"/>
    <property type="project" value="UniProtKB-UniRule"/>
</dbReference>
<reference evidence="8" key="1">
    <citation type="submission" date="2016-10" db="EMBL/GenBank/DDBJ databases">
        <authorList>
            <person name="Varghese N."/>
            <person name="Submissions S."/>
        </authorList>
    </citation>
    <scope>NUCLEOTIDE SEQUENCE [LARGE SCALE GENOMIC DNA]</scope>
    <source>
        <strain evidence="8">DSM 8987</strain>
    </source>
</reference>
<feature type="binding site" evidence="6">
    <location>
        <begin position="34"/>
        <end position="36"/>
    </location>
    <ligand>
        <name>S-adenosyl-L-methionine</name>
        <dbReference type="ChEBI" id="CHEBI:59789"/>
    </ligand>
</feature>
<dbReference type="GO" id="GO:0005737">
    <property type="term" value="C:cytoplasm"/>
    <property type="evidence" value="ECO:0007669"/>
    <property type="project" value="UniProtKB-SubCell"/>
</dbReference>
<feature type="binding site" evidence="6">
    <location>
        <position position="54"/>
    </location>
    <ligand>
        <name>S-adenosyl-L-methionine</name>
        <dbReference type="ChEBI" id="CHEBI:59789"/>
    </ligand>
</feature>
<keyword evidence="4 6" id="KW-0808">Transferase</keyword>
<accession>A0A1G6YKZ0</accession>
<evidence type="ECO:0000313" key="8">
    <source>
        <dbReference type="Proteomes" id="UP000243205"/>
    </source>
</evidence>
<name>A0A1G6YKZ0_9BACT</name>
<dbReference type="RefSeq" id="WP_171906284.1">
    <property type="nucleotide sequence ID" value="NZ_CALFZY010000007.1"/>
</dbReference>
<gene>
    <name evidence="6" type="primary">rsmH</name>
    <name evidence="7" type="ORF">SAMN05661003_10269</name>
</gene>
<dbReference type="AlphaFoldDB" id="A0A1G6YKZ0"/>
<dbReference type="InterPro" id="IPR029063">
    <property type="entry name" value="SAM-dependent_MTases_sf"/>
</dbReference>
<feature type="binding site" evidence="6">
    <location>
        <position position="81"/>
    </location>
    <ligand>
        <name>S-adenosyl-L-methionine</name>
        <dbReference type="ChEBI" id="CHEBI:59789"/>
    </ligand>
</feature>
<evidence type="ECO:0000313" key="7">
    <source>
        <dbReference type="EMBL" id="SDD90305.1"/>
    </source>
</evidence>
<keyword evidence="2 6" id="KW-0698">rRNA processing</keyword>
<dbReference type="PANTHER" id="PTHR11265">
    <property type="entry name" value="S-ADENOSYL-METHYLTRANSFERASE MRAW"/>
    <property type="match status" value="1"/>
</dbReference>
<protein>
    <recommendedName>
        <fullName evidence="6">Ribosomal RNA small subunit methyltransferase H</fullName>
        <ecNumber evidence="6">2.1.1.199</ecNumber>
    </recommendedName>
    <alternativeName>
        <fullName evidence="6">16S rRNA m(4)C1402 methyltransferase</fullName>
    </alternativeName>
    <alternativeName>
        <fullName evidence="6">rRNA (cytosine-N(4)-)-methyltransferase RsmH</fullName>
    </alternativeName>
</protein>
<comment type="subcellular location">
    <subcellularLocation>
        <location evidence="6">Cytoplasm</location>
    </subcellularLocation>
</comment>
<evidence type="ECO:0000256" key="4">
    <source>
        <dbReference type="ARBA" id="ARBA00022679"/>
    </source>
</evidence>
<evidence type="ECO:0000256" key="3">
    <source>
        <dbReference type="ARBA" id="ARBA00022603"/>
    </source>
</evidence>
<dbReference type="Pfam" id="PF01795">
    <property type="entry name" value="Methyltransf_5"/>
    <property type="match status" value="1"/>
</dbReference>
<organism evidence="7 8">
    <name type="scientific">Desulfuromonas thiophila</name>
    <dbReference type="NCBI Taxonomy" id="57664"/>
    <lineage>
        <taxon>Bacteria</taxon>
        <taxon>Pseudomonadati</taxon>
        <taxon>Thermodesulfobacteriota</taxon>
        <taxon>Desulfuromonadia</taxon>
        <taxon>Desulfuromonadales</taxon>
        <taxon>Desulfuromonadaceae</taxon>
        <taxon>Desulfuromonas</taxon>
    </lineage>
</organism>
<keyword evidence="5 6" id="KW-0949">S-adenosyl-L-methionine</keyword>
<evidence type="ECO:0000256" key="5">
    <source>
        <dbReference type="ARBA" id="ARBA00022691"/>
    </source>
</evidence>
<comment type="similarity">
    <text evidence="1 6">Belongs to the methyltransferase superfamily. RsmH family.</text>
</comment>
<dbReference type="EMBL" id="FNAQ01000002">
    <property type="protein sequence ID" value="SDD90305.1"/>
    <property type="molecule type" value="Genomic_DNA"/>
</dbReference>
<dbReference type="InterPro" id="IPR023397">
    <property type="entry name" value="SAM-dep_MeTrfase_MraW_recog"/>
</dbReference>
<proteinExistence type="inferred from homology"/>
<evidence type="ECO:0000256" key="1">
    <source>
        <dbReference type="ARBA" id="ARBA00010396"/>
    </source>
</evidence>
<keyword evidence="6" id="KW-0963">Cytoplasm</keyword>
<dbReference type="EC" id="2.1.1.199" evidence="6"/>
<keyword evidence="8" id="KW-1185">Reference proteome</keyword>
<dbReference type="PIRSF" id="PIRSF004486">
    <property type="entry name" value="MraW"/>
    <property type="match status" value="1"/>
</dbReference>
<dbReference type="Gene3D" id="1.10.150.170">
    <property type="entry name" value="Putative methyltransferase TM0872, insert domain"/>
    <property type="match status" value="1"/>
</dbReference>
<comment type="catalytic activity">
    <reaction evidence="6">
        <text>cytidine(1402) in 16S rRNA + S-adenosyl-L-methionine = N(4)-methylcytidine(1402) in 16S rRNA + S-adenosyl-L-homocysteine + H(+)</text>
        <dbReference type="Rhea" id="RHEA:42928"/>
        <dbReference type="Rhea" id="RHEA-COMP:10286"/>
        <dbReference type="Rhea" id="RHEA-COMP:10287"/>
        <dbReference type="ChEBI" id="CHEBI:15378"/>
        <dbReference type="ChEBI" id="CHEBI:57856"/>
        <dbReference type="ChEBI" id="CHEBI:59789"/>
        <dbReference type="ChEBI" id="CHEBI:74506"/>
        <dbReference type="ChEBI" id="CHEBI:82748"/>
        <dbReference type="EC" id="2.1.1.199"/>
    </reaction>
</comment>
<dbReference type="STRING" id="57664.SAMN05661003_10269"/>
<feature type="binding site" evidence="6">
    <location>
        <position position="109"/>
    </location>
    <ligand>
        <name>S-adenosyl-L-methionine</name>
        <dbReference type="ChEBI" id="CHEBI:59789"/>
    </ligand>
</feature>
<feature type="binding site" evidence="6">
    <location>
        <position position="102"/>
    </location>
    <ligand>
        <name>S-adenosyl-L-methionine</name>
        <dbReference type="ChEBI" id="CHEBI:59789"/>
    </ligand>
</feature>
<dbReference type="PANTHER" id="PTHR11265:SF0">
    <property type="entry name" value="12S RRNA N4-METHYLCYTIDINE METHYLTRANSFERASE"/>
    <property type="match status" value="1"/>
</dbReference>